<dbReference type="GeneID" id="11471626"/>
<accession>G8JS82</accession>
<dbReference type="Proteomes" id="UP000006790">
    <property type="component" value="Chromosome 4"/>
</dbReference>
<sequence>MQEWRIDEEVIVAVNHCCAEKFQQPQPQQQQRTSLILSEDTLSHPVAFILLGNREEWRIQTPVGVDITVDLDTGSLLWDVALVRERIRLLQVMHVTQLPVAVLVVDGELHDYVAFLNEVESVWPLIRSVVSYGIEECSLQCWDMGFMRQIGYVIIERDMSGYLPCNRSAVAEDLKLDLVEQGKIIGKLVQNVDRIVKYLESLTPDNKSPLQDVILRQCWRFVCKLQSPCTRDIEKEISMLESQWQLLNTLTTQFETTMMLD</sequence>
<dbReference type="EMBL" id="CP002500">
    <property type="protein sequence ID" value="AET39604.1"/>
    <property type="molecule type" value="Genomic_DNA"/>
</dbReference>
<name>G8JS82_ERECY</name>
<dbReference type="RefSeq" id="XP_003646421.1">
    <property type="nucleotide sequence ID" value="XM_003646373.1"/>
</dbReference>
<keyword evidence="2" id="KW-1185">Reference proteome</keyword>
<dbReference type="AlphaFoldDB" id="G8JS82"/>
<dbReference type="KEGG" id="erc:Ecym_4571"/>
<dbReference type="eggNOG" id="ENOG502S3UY">
    <property type="taxonomic scope" value="Eukaryota"/>
</dbReference>
<gene>
    <name evidence="1" type="ordered locus">Ecym_4571</name>
</gene>
<reference evidence="2" key="1">
    <citation type="journal article" date="2012" name="G3 (Bethesda)">
        <title>Pichia sorbitophila, an interspecies yeast hybrid reveals early steps of genome resolution following polyploidization.</title>
        <authorList>
            <person name="Leh Louis V."/>
            <person name="Despons L."/>
            <person name="Friedrich A."/>
            <person name="Martin T."/>
            <person name="Durrens P."/>
            <person name="Casaregola S."/>
            <person name="Neuveglise C."/>
            <person name="Fairhead C."/>
            <person name="Marck C."/>
            <person name="Cruz J.A."/>
            <person name="Straub M.L."/>
            <person name="Kugler V."/>
            <person name="Sacerdot C."/>
            <person name="Uzunov Z."/>
            <person name="Thierry A."/>
            <person name="Weiss S."/>
            <person name="Bleykasten C."/>
            <person name="De Montigny J."/>
            <person name="Jacques N."/>
            <person name="Jung P."/>
            <person name="Lemaire M."/>
            <person name="Mallet S."/>
            <person name="Morel G."/>
            <person name="Richard G.F."/>
            <person name="Sarkar A."/>
            <person name="Savel G."/>
            <person name="Schacherer J."/>
            <person name="Seret M.L."/>
            <person name="Talla E."/>
            <person name="Samson G."/>
            <person name="Jubin C."/>
            <person name="Poulain J."/>
            <person name="Vacherie B."/>
            <person name="Barbe V."/>
            <person name="Pelletier E."/>
            <person name="Sherman D.J."/>
            <person name="Westhof E."/>
            <person name="Weissenbach J."/>
            <person name="Baret P.V."/>
            <person name="Wincker P."/>
            <person name="Gaillardin C."/>
            <person name="Dujon B."/>
            <person name="Souciet J.L."/>
        </authorList>
    </citation>
    <scope>NUCLEOTIDE SEQUENCE [LARGE SCALE GENOMIC DNA]</scope>
    <source>
        <strain evidence="2">CBS 270.75 / DBVPG 7215 / KCTC 17166 / NRRL Y-17582</strain>
    </source>
</reference>
<evidence type="ECO:0000313" key="2">
    <source>
        <dbReference type="Proteomes" id="UP000006790"/>
    </source>
</evidence>
<proteinExistence type="predicted"/>
<organism evidence="1 2">
    <name type="scientific">Eremothecium cymbalariae (strain CBS 270.75 / DBVPG 7215 / KCTC 17166 / NRRL Y-17582)</name>
    <name type="common">Yeast</name>
    <dbReference type="NCBI Taxonomy" id="931890"/>
    <lineage>
        <taxon>Eukaryota</taxon>
        <taxon>Fungi</taxon>
        <taxon>Dikarya</taxon>
        <taxon>Ascomycota</taxon>
        <taxon>Saccharomycotina</taxon>
        <taxon>Saccharomycetes</taxon>
        <taxon>Saccharomycetales</taxon>
        <taxon>Saccharomycetaceae</taxon>
        <taxon>Eremothecium</taxon>
    </lineage>
</organism>
<dbReference type="InParanoid" id="G8JS82"/>
<dbReference type="OMA" id="IACEQWE"/>
<protein>
    <submittedName>
        <fullName evidence="1">Uncharacterized protein</fullName>
    </submittedName>
</protein>
<dbReference type="HOGENOM" id="CLU_1111158_0_0_1"/>
<evidence type="ECO:0000313" key="1">
    <source>
        <dbReference type="EMBL" id="AET39604.1"/>
    </source>
</evidence>
<dbReference type="OrthoDB" id="4060195at2759"/>